<protein>
    <submittedName>
        <fullName evidence="2">13135_t:CDS:1</fullName>
    </submittedName>
</protein>
<feature type="compositionally biased region" description="Basic and acidic residues" evidence="1">
    <location>
        <begin position="197"/>
        <end position="206"/>
    </location>
</feature>
<dbReference type="AlphaFoldDB" id="A0A9W4X1C2"/>
<feature type="compositionally biased region" description="Polar residues" evidence="1">
    <location>
        <begin position="173"/>
        <end position="196"/>
    </location>
</feature>
<dbReference type="Proteomes" id="UP001153678">
    <property type="component" value="Unassembled WGS sequence"/>
</dbReference>
<evidence type="ECO:0000313" key="2">
    <source>
        <dbReference type="EMBL" id="CAI2179185.1"/>
    </source>
</evidence>
<evidence type="ECO:0000313" key="3">
    <source>
        <dbReference type="Proteomes" id="UP001153678"/>
    </source>
</evidence>
<sequence length="206" mass="23966">MEDNREFDEATGYLIFSRTASRTEVRGVTEDAFPSYVDVSEVWYRYNCIVRECLQEALKFLASKDDDEYEYSRKARSFLGNFDKYMDSYSVEQCWNGLKLREERDKTRTDQLILEEKKDASVIRNGDDERRSVKDPVMFFSTTRRIPKEKQEPRSKRTRGKVSSDKGIIDPSIETSEVPSPEDATTSYEITPSTSHCAEEPKKESD</sequence>
<evidence type="ECO:0000256" key="1">
    <source>
        <dbReference type="SAM" id="MobiDB-lite"/>
    </source>
</evidence>
<dbReference type="EMBL" id="CAMKVN010002013">
    <property type="protein sequence ID" value="CAI2179185.1"/>
    <property type="molecule type" value="Genomic_DNA"/>
</dbReference>
<gene>
    <name evidence="2" type="ORF">FWILDA_LOCUS8962</name>
</gene>
<keyword evidence="3" id="KW-1185">Reference proteome</keyword>
<organism evidence="2 3">
    <name type="scientific">Funneliformis geosporum</name>
    <dbReference type="NCBI Taxonomy" id="1117311"/>
    <lineage>
        <taxon>Eukaryota</taxon>
        <taxon>Fungi</taxon>
        <taxon>Fungi incertae sedis</taxon>
        <taxon>Mucoromycota</taxon>
        <taxon>Glomeromycotina</taxon>
        <taxon>Glomeromycetes</taxon>
        <taxon>Glomerales</taxon>
        <taxon>Glomeraceae</taxon>
        <taxon>Funneliformis</taxon>
    </lineage>
</organism>
<name>A0A9W4X1C2_9GLOM</name>
<feature type="compositionally biased region" description="Basic and acidic residues" evidence="1">
    <location>
        <begin position="146"/>
        <end position="155"/>
    </location>
</feature>
<feature type="region of interest" description="Disordered" evidence="1">
    <location>
        <begin position="134"/>
        <end position="206"/>
    </location>
</feature>
<reference evidence="2" key="1">
    <citation type="submission" date="2022-08" db="EMBL/GenBank/DDBJ databases">
        <authorList>
            <person name="Kallberg Y."/>
            <person name="Tangrot J."/>
            <person name="Rosling A."/>
        </authorList>
    </citation>
    <scope>NUCLEOTIDE SEQUENCE</scope>
    <source>
        <strain evidence="2">Wild A</strain>
    </source>
</reference>
<proteinExistence type="predicted"/>
<accession>A0A9W4X1C2</accession>
<comment type="caution">
    <text evidence="2">The sequence shown here is derived from an EMBL/GenBank/DDBJ whole genome shotgun (WGS) entry which is preliminary data.</text>
</comment>